<evidence type="ECO:0000313" key="8">
    <source>
        <dbReference type="EMBL" id="SFX60171.1"/>
    </source>
</evidence>
<evidence type="ECO:0000256" key="3">
    <source>
        <dbReference type="ARBA" id="ARBA00022759"/>
    </source>
</evidence>
<keyword evidence="7" id="KW-0732">Signal</keyword>
<evidence type="ECO:0000256" key="7">
    <source>
        <dbReference type="SAM" id="SignalP"/>
    </source>
</evidence>
<evidence type="ECO:0000313" key="9">
    <source>
        <dbReference type="Proteomes" id="UP000182489"/>
    </source>
</evidence>
<evidence type="ECO:0000256" key="4">
    <source>
        <dbReference type="ARBA" id="ARBA00022801"/>
    </source>
</evidence>
<feature type="chain" id="PRO_5044228615" evidence="7">
    <location>
        <begin position="25"/>
        <end position="359"/>
    </location>
</feature>
<proteinExistence type="predicted"/>
<dbReference type="PANTHER" id="PTHR33146">
    <property type="entry name" value="ENDONUCLEASE 4"/>
    <property type="match status" value="1"/>
</dbReference>
<reference evidence="8 9" key="1">
    <citation type="submission" date="2016-11" db="EMBL/GenBank/DDBJ databases">
        <authorList>
            <person name="Varghese N."/>
            <person name="Submissions S."/>
        </authorList>
    </citation>
    <scope>NUCLEOTIDE SEQUENCE [LARGE SCALE GENOMIC DNA]</scope>
    <source>
        <strain evidence="8 9">NFR18</strain>
    </source>
</reference>
<dbReference type="GO" id="GO:0016788">
    <property type="term" value="F:hydrolase activity, acting on ester bonds"/>
    <property type="evidence" value="ECO:0007669"/>
    <property type="project" value="InterPro"/>
</dbReference>
<evidence type="ECO:0000256" key="2">
    <source>
        <dbReference type="ARBA" id="ARBA00022723"/>
    </source>
</evidence>
<gene>
    <name evidence="8" type="ORF">SAMN03097694_2543</name>
</gene>
<keyword evidence="6" id="KW-0325">Glycoprotein</keyword>
<accession>A0AB38C7W4</accession>
<evidence type="ECO:0000256" key="1">
    <source>
        <dbReference type="ARBA" id="ARBA00022722"/>
    </source>
</evidence>
<dbReference type="GO" id="GO:0006308">
    <property type="term" value="P:DNA catabolic process"/>
    <property type="evidence" value="ECO:0007669"/>
    <property type="project" value="InterPro"/>
</dbReference>
<keyword evidence="3" id="KW-0255">Endonuclease</keyword>
<organism evidence="8 9">
    <name type="scientific">Janthinobacterium lividum</name>
    <dbReference type="NCBI Taxonomy" id="29581"/>
    <lineage>
        <taxon>Bacteria</taxon>
        <taxon>Pseudomonadati</taxon>
        <taxon>Pseudomonadota</taxon>
        <taxon>Betaproteobacteria</taxon>
        <taxon>Burkholderiales</taxon>
        <taxon>Oxalobacteraceae</taxon>
        <taxon>Janthinobacterium</taxon>
    </lineage>
</organism>
<dbReference type="Gene3D" id="1.10.575.10">
    <property type="entry name" value="P1 Nuclease"/>
    <property type="match status" value="1"/>
</dbReference>
<evidence type="ECO:0000256" key="6">
    <source>
        <dbReference type="ARBA" id="ARBA00023180"/>
    </source>
</evidence>
<dbReference type="EMBL" id="FPKH01000002">
    <property type="protein sequence ID" value="SFX60171.1"/>
    <property type="molecule type" value="Genomic_DNA"/>
</dbReference>
<keyword evidence="1" id="KW-0540">Nuclease</keyword>
<keyword evidence="4" id="KW-0378">Hydrolase</keyword>
<dbReference type="CDD" id="cd11010">
    <property type="entry name" value="S1-P1_nuclease"/>
    <property type="match status" value="1"/>
</dbReference>
<evidence type="ECO:0000256" key="5">
    <source>
        <dbReference type="ARBA" id="ARBA00023157"/>
    </source>
</evidence>
<dbReference type="SUPFAM" id="SSF48537">
    <property type="entry name" value="Phospholipase C/P1 nuclease"/>
    <property type="match status" value="1"/>
</dbReference>
<comment type="caution">
    <text evidence="8">The sequence shown here is derived from an EMBL/GenBank/DDBJ whole genome shotgun (WGS) entry which is preliminary data.</text>
</comment>
<dbReference type="PANTHER" id="PTHR33146:SF14">
    <property type="entry name" value="ENDONUCLEASE 1"/>
    <property type="match status" value="1"/>
</dbReference>
<dbReference type="InterPro" id="IPR003154">
    <property type="entry name" value="S1/P1nuclease"/>
</dbReference>
<name>A0AB38C7W4_9BURK</name>
<dbReference type="GO" id="GO:0003676">
    <property type="term" value="F:nucleic acid binding"/>
    <property type="evidence" value="ECO:0007669"/>
    <property type="project" value="InterPro"/>
</dbReference>
<protein>
    <submittedName>
        <fullName evidence="8">S1/P1 Nuclease</fullName>
    </submittedName>
</protein>
<dbReference type="Proteomes" id="UP000182489">
    <property type="component" value="Unassembled WGS sequence"/>
</dbReference>
<dbReference type="Pfam" id="PF02265">
    <property type="entry name" value="S1-P1_nuclease"/>
    <property type="match status" value="2"/>
</dbReference>
<dbReference type="InterPro" id="IPR008947">
    <property type="entry name" value="PLipase_C/P1_nuclease_dom_sf"/>
</dbReference>
<dbReference type="GO" id="GO:0046872">
    <property type="term" value="F:metal ion binding"/>
    <property type="evidence" value="ECO:0007669"/>
    <property type="project" value="UniProtKB-KW"/>
</dbReference>
<sequence length="359" mass="38345">MVNMQKLLSVLALGAAFASGNVLAWGNDGHRAVGAIADQLLKGSAAQAQVAKLLLPGESLEKIANWPDCVKGTYCGPQSPEMLTYVAANPKHGEYHYTNVPFQNAHYHDHGVGTADDDIVQTLKQAILVLQGKADAASNPHGFSQREALILITHLVGDIHQPLHVGNAFVGKDGQFFAPATQAQIDDVTVFNARGGNDLLLDDAKMTALSDAVIPAPLPVEDGAAKPASSYPKSPTKPLHSYWDTTVVDYAMRRLSTRTPQQFARTVIASAPQVSSNTGDPATWPYQWADASLAASKMAFTDVVAGPATQQTSRKGEVYNVWSLTVSDNYPVPSSALAKQQLIESGYHLAAVLQAIWPQ</sequence>
<feature type="signal peptide" evidence="7">
    <location>
        <begin position="1"/>
        <end position="24"/>
    </location>
</feature>
<dbReference type="AlphaFoldDB" id="A0AB38C7W4"/>
<keyword evidence="2" id="KW-0479">Metal-binding</keyword>
<dbReference type="GO" id="GO:0004519">
    <property type="term" value="F:endonuclease activity"/>
    <property type="evidence" value="ECO:0007669"/>
    <property type="project" value="UniProtKB-KW"/>
</dbReference>
<keyword evidence="5" id="KW-1015">Disulfide bond</keyword>